<sequence length="230" mass="26544">MVRENHSGDLTGKPDFRLKNYPSKLAFSELTEYIWTCISRKKSYSDIPNEKLKLFLADEKRVNLLLSQLIPDNISFIADAAVQFFNLRLISPILQIIDNQSQLRHYVLKSEDEIDLFYAVPIKRIQLRLTHLRKDSALDSGPYQDRSTPFYNPHSNSELISMLRGEIPMPAEEIYPSNIDQVDLPKIQNLGTAKENQKHILKRSLNVIGLLPYSANWLKKHYVAAFEGML</sequence>
<dbReference type="Proteomes" id="UP000177698">
    <property type="component" value="Unassembled WGS sequence"/>
</dbReference>
<dbReference type="AlphaFoldDB" id="A0A1F7IEW3"/>
<name>A0A1F7IEW3_9BACT</name>
<proteinExistence type="predicted"/>
<dbReference type="EMBL" id="MGAG01000008">
    <property type="protein sequence ID" value="OGK41899.1"/>
    <property type="molecule type" value="Genomic_DNA"/>
</dbReference>
<evidence type="ECO:0000313" key="2">
    <source>
        <dbReference type="Proteomes" id="UP000177698"/>
    </source>
</evidence>
<gene>
    <name evidence="1" type="ORF">A2954_02515</name>
</gene>
<protein>
    <submittedName>
        <fullName evidence="1">Uncharacterized protein</fullName>
    </submittedName>
</protein>
<organism evidence="1 2">
    <name type="scientific">Candidatus Roizmanbacteria bacterium RIFCSPLOWO2_01_FULL_37_12</name>
    <dbReference type="NCBI Taxonomy" id="1802056"/>
    <lineage>
        <taxon>Bacteria</taxon>
        <taxon>Candidatus Roizmaniibacteriota</taxon>
    </lineage>
</organism>
<comment type="caution">
    <text evidence="1">The sequence shown here is derived from an EMBL/GenBank/DDBJ whole genome shotgun (WGS) entry which is preliminary data.</text>
</comment>
<accession>A0A1F7IEW3</accession>
<dbReference type="STRING" id="1802056.A2954_02515"/>
<reference evidence="1 2" key="1">
    <citation type="journal article" date="2016" name="Nat. Commun.">
        <title>Thousands of microbial genomes shed light on interconnected biogeochemical processes in an aquifer system.</title>
        <authorList>
            <person name="Anantharaman K."/>
            <person name="Brown C.T."/>
            <person name="Hug L.A."/>
            <person name="Sharon I."/>
            <person name="Castelle C.J."/>
            <person name="Probst A.J."/>
            <person name="Thomas B.C."/>
            <person name="Singh A."/>
            <person name="Wilkins M.J."/>
            <person name="Karaoz U."/>
            <person name="Brodie E.L."/>
            <person name="Williams K.H."/>
            <person name="Hubbard S.S."/>
            <person name="Banfield J.F."/>
        </authorList>
    </citation>
    <scope>NUCLEOTIDE SEQUENCE [LARGE SCALE GENOMIC DNA]</scope>
</reference>
<evidence type="ECO:0000313" key="1">
    <source>
        <dbReference type="EMBL" id="OGK41899.1"/>
    </source>
</evidence>